<dbReference type="PANTHER" id="PTHR22891">
    <property type="entry name" value="EUKARYOTIC TRANSLATION INITIATION FACTOR 2C"/>
    <property type="match status" value="1"/>
</dbReference>
<evidence type="ECO:0000259" key="3">
    <source>
        <dbReference type="PROSITE" id="PS50822"/>
    </source>
</evidence>
<dbReference type="Gene3D" id="2.170.260.10">
    <property type="entry name" value="paz domain"/>
    <property type="match status" value="1"/>
</dbReference>
<comment type="caution">
    <text evidence="4">The sequence shown here is derived from an EMBL/GenBank/DDBJ whole genome shotgun (WGS) entry which is preliminary data.</text>
</comment>
<feature type="region of interest" description="Disordered" evidence="1">
    <location>
        <begin position="310"/>
        <end position="343"/>
    </location>
</feature>
<dbReference type="InterPro" id="IPR045246">
    <property type="entry name" value="Piwi_ago-like"/>
</dbReference>
<evidence type="ECO:0000259" key="2">
    <source>
        <dbReference type="PROSITE" id="PS50821"/>
    </source>
</evidence>
<feature type="region of interest" description="Disordered" evidence="1">
    <location>
        <begin position="89"/>
        <end position="115"/>
    </location>
</feature>
<feature type="domain" description="Piwi" evidence="3">
    <location>
        <begin position="809"/>
        <end position="1108"/>
    </location>
</feature>
<dbReference type="eggNOG" id="KOG1041">
    <property type="taxonomic scope" value="Eukaryota"/>
</dbReference>
<dbReference type="Proteomes" id="UP000018721">
    <property type="component" value="Unassembled WGS sequence"/>
</dbReference>
<proteinExistence type="predicted"/>
<dbReference type="InterPro" id="IPR032472">
    <property type="entry name" value="ArgoL2"/>
</dbReference>
<dbReference type="InterPro" id="IPR012337">
    <property type="entry name" value="RNaseH-like_sf"/>
</dbReference>
<feature type="domain" description="PAZ" evidence="2">
    <location>
        <begin position="526"/>
        <end position="639"/>
    </location>
</feature>
<dbReference type="AlphaFoldDB" id="V9F345"/>
<dbReference type="InterPro" id="IPR036085">
    <property type="entry name" value="PAZ_dom_sf"/>
</dbReference>
<name>V9F345_PHYNI</name>
<evidence type="ECO:0008006" key="6">
    <source>
        <dbReference type="Google" id="ProtNLM"/>
    </source>
</evidence>
<gene>
    <name evidence="4" type="ORF">F443_09586</name>
</gene>
<dbReference type="Pfam" id="PF16487">
    <property type="entry name" value="ArgoMid"/>
    <property type="match status" value="1"/>
</dbReference>
<dbReference type="InterPro" id="IPR003100">
    <property type="entry name" value="PAZ_dom"/>
</dbReference>
<evidence type="ECO:0000313" key="4">
    <source>
        <dbReference type="EMBL" id="ETI45945.1"/>
    </source>
</evidence>
<dbReference type="SUPFAM" id="SSF53098">
    <property type="entry name" value="Ribonuclease H-like"/>
    <property type="match status" value="1"/>
</dbReference>
<feature type="region of interest" description="Disordered" evidence="1">
    <location>
        <begin position="132"/>
        <end position="233"/>
    </location>
</feature>
<dbReference type="Pfam" id="PF16486">
    <property type="entry name" value="ArgoN"/>
    <property type="match status" value="1"/>
</dbReference>
<dbReference type="Pfam" id="PF02170">
    <property type="entry name" value="PAZ"/>
    <property type="match status" value="1"/>
</dbReference>
<dbReference type="PROSITE" id="PS50822">
    <property type="entry name" value="PIWI"/>
    <property type="match status" value="1"/>
</dbReference>
<dbReference type="InterPro" id="IPR032474">
    <property type="entry name" value="Argonaute_N"/>
</dbReference>
<dbReference type="InterPro" id="IPR032473">
    <property type="entry name" value="Argonaute_Mid_dom"/>
</dbReference>
<organism evidence="4 5">
    <name type="scientific">Phytophthora nicotianae P1569</name>
    <dbReference type="NCBI Taxonomy" id="1317065"/>
    <lineage>
        <taxon>Eukaryota</taxon>
        <taxon>Sar</taxon>
        <taxon>Stramenopiles</taxon>
        <taxon>Oomycota</taxon>
        <taxon>Peronosporomycetes</taxon>
        <taxon>Peronosporales</taxon>
        <taxon>Peronosporaceae</taxon>
        <taxon>Phytophthora</taxon>
    </lineage>
</organism>
<feature type="compositionally biased region" description="Basic and acidic residues" evidence="1">
    <location>
        <begin position="334"/>
        <end position="343"/>
    </location>
</feature>
<evidence type="ECO:0000313" key="5">
    <source>
        <dbReference type="Proteomes" id="UP000018721"/>
    </source>
</evidence>
<dbReference type="InterPro" id="IPR003165">
    <property type="entry name" value="Piwi"/>
</dbReference>
<protein>
    <recommendedName>
        <fullName evidence="6">Piwi domain-containing protein</fullName>
    </recommendedName>
</protein>
<dbReference type="InterPro" id="IPR036397">
    <property type="entry name" value="RNaseH_sf"/>
</dbReference>
<keyword evidence="5" id="KW-1185">Reference proteome</keyword>
<sequence>VCASSSNGNVLRFAVAFEIAVSPVAMSHNEDYRRDRYVSRQYAYNRDGSDSHWYDSTRGRYGSDGYNDCSRSDSHGYGYHRDYDVSSQYGGGASRYSDSPGEHDQGHSGYDRGYGDYGEGYNDRFGSHGGYASWGNQGGHGKGRDRERHDRSYGGDRGGGHGRDDRGYGRQRDYGSNDRPGEEDRGYDGGHRNRDGRGERGRRGGRGGSGSQEGPGAGFISGSGYELIGNPISDPRVEEEWSGRAGAHEVRSDDPDLQREVQICHRPGVASGGRTIPVNVNYFKLSVDKAPKEIFKYHVTVERSRDVAAASRYGTTGAQQITEDPGGEAANAAPRHEPRPERPLPRALIGTVINATLLQYKESFEGVRVVHDAMASLYAPVKLSWTLKEFVDVDPDNTDAARDYRQQMASSHSENTKACVNNFRTYLVKMKMVEVISLATLNNYYSDASVNVMPVVQALNVVARHLATQRFVTVGSELYNMKDKKLRLLSGGKEIYGGYHQALHVADHKVVMNINQTIGVFYSPGPLMDLVMAALRVRNVNDIKNLSEKQLKGLARALRKIDVFPTHRSDRRRPICGVSAMGADRTMMNYKGEVKSVANYFSDRYQKTLQYPSLPMVNVGSKRPGKETWLPIEVCTVAPGQHFSSSGNVDQPEVIRLASQPPRARQADILNHVHQAGFENDPYLEAFGLNVEQRFQTVEARVMDGPYVQYENVSVHRSDGQWSLNNKKLVCGMSIRNWGVVVLGETRKSEVNKFKDKLCEAGDERGMPFKNKHPVVILQRDNRDMEVDELMELCLRELLEKNEEGSPQLILVILPETNSVHYGEVKRMSDTVLGIASQCVVAEKLRKANAAFCANVCLKINMRLGGKNAVLKGPLPLISAAPTIVIGVDVERSSYGMDDQPAIAAVVASMDAYSAQYAARVAAQNPRKSIEKLPKMLKELFLVYCKNTERRPEHVLYYRDGVSDGEMQSVLQTEMRALCTAFKMISGDYKPLVTFIVANKRHHVRAFPVNSRDGDSKGNVKPGTVIDSVVMDPHLFSFYLWGHSTLQGTSRPCHYTVLYDDNSLAAEDVQLLTYHLGYTFARSTHSVSVITPVYYANEAAAHARHFLEERMAGTDTTVSGGGRFKFANVHKEVLNRMFFI</sequence>
<dbReference type="Gene3D" id="3.40.50.2300">
    <property type="match status" value="1"/>
</dbReference>
<dbReference type="SMART" id="SM00950">
    <property type="entry name" value="Piwi"/>
    <property type="match status" value="1"/>
</dbReference>
<dbReference type="SUPFAM" id="SSF101690">
    <property type="entry name" value="PAZ domain"/>
    <property type="match status" value="1"/>
</dbReference>
<dbReference type="EMBL" id="ANIZ01001643">
    <property type="protein sequence ID" value="ETI45945.1"/>
    <property type="molecule type" value="Genomic_DNA"/>
</dbReference>
<feature type="compositionally biased region" description="Basic and acidic residues" evidence="1">
    <location>
        <begin position="142"/>
        <end position="202"/>
    </location>
</feature>
<feature type="non-terminal residue" evidence="4">
    <location>
        <position position="1"/>
    </location>
</feature>
<dbReference type="PROSITE" id="PS50821">
    <property type="entry name" value="PAZ"/>
    <property type="match status" value="1"/>
</dbReference>
<evidence type="ECO:0000256" key="1">
    <source>
        <dbReference type="SAM" id="MobiDB-lite"/>
    </source>
</evidence>
<feature type="compositionally biased region" description="Polar residues" evidence="1">
    <location>
        <begin position="313"/>
        <end position="322"/>
    </location>
</feature>
<dbReference type="Pfam" id="PF16488">
    <property type="entry name" value="ArgoL2"/>
    <property type="match status" value="1"/>
</dbReference>
<dbReference type="InterPro" id="IPR014811">
    <property type="entry name" value="ArgoL1"/>
</dbReference>
<dbReference type="Gene3D" id="3.30.420.10">
    <property type="entry name" value="Ribonuclease H-like superfamily/Ribonuclease H"/>
    <property type="match status" value="1"/>
</dbReference>
<accession>V9F345</accession>
<dbReference type="GO" id="GO:0003723">
    <property type="term" value="F:RNA binding"/>
    <property type="evidence" value="ECO:0007669"/>
    <property type="project" value="InterPro"/>
</dbReference>
<reference evidence="4 5" key="1">
    <citation type="submission" date="2013-11" db="EMBL/GenBank/DDBJ databases">
        <title>The Genome Sequence of Phytophthora parasitica P1569.</title>
        <authorList>
            <consortium name="The Broad Institute Genomics Platform"/>
            <person name="Russ C."/>
            <person name="Tyler B."/>
            <person name="Panabieres F."/>
            <person name="Shan W."/>
            <person name="Tripathy S."/>
            <person name="Grunwald N."/>
            <person name="Machado M."/>
            <person name="Johnson C.S."/>
            <person name="Arredondo F."/>
            <person name="Hong C."/>
            <person name="Coffey M."/>
            <person name="Young S.K."/>
            <person name="Zeng Q."/>
            <person name="Gargeya S."/>
            <person name="Fitzgerald M."/>
            <person name="Abouelleil A."/>
            <person name="Alvarado L."/>
            <person name="Chapman S.B."/>
            <person name="Gainer-Dewar J."/>
            <person name="Goldberg J."/>
            <person name="Griggs A."/>
            <person name="Gujja S."/>
            <person name="Hansen M."/>
            <person name="Howarth C."/>
            <person name="Imamovic A."/>
            <person name="Ireland A."/>
            <person name="Larimer J."/>
            <person name="McCowan C."/>
            <person name="Murphy C."/>
            <person name="Pearson M."/>
            <person name="Poon T.W."/>
            <person name="Priest M."/>
            <person name="Roberts A."/>
            <person name="Saif S."/>
            <person name="Shea T."/>
            <person name="Sykes S."/>
            <person name="Wortman J."/>
            <person name="Nusbaum C."/>
            <person name="Birren B."/>
        </authorList>
    </citation>
    <scope>NUCLEOTIDE SEQUENCE [LARGE SCALE GENOMIC DNA]</scope>
    <source>
        <strain evidence="4 5">P1569</strain>
    </source>
</reference>
<dbReference type="Pfam" id="PF02171">
    <property type="entry name" value="Piwi"/>
    <property type="match status" value="1"/>
</dbReference>
<dbReference type="CDD" id="cd04657">
    <property type="entry name" value="Piwi_ago-like"/>
    <property type="match status" value="1"/>
</dbReference>
<feature type="compositionally biased region" description="Basic and acidic residues" evidence="1">
    <location>
        <begin position="100"/>
        <end position="114"/>
    </location>
</feature>
<dbReference type="CDD" id="cd02846">
    <property type="entry name" value="PAZ_argonaute_like"/>
    <property type="match status" value="1"/>
</dbReference>
<dbReference type="SMART" id="SM01163">
    <property type="entry name" value="DUF1785"/>
    <property type="match status" value="1"/>
</dbReference>
<feature type="compositionally biased region" description="Gly residues" evidence="1">
    <location>
        <begin position="206"/>
        <end position="221"/>
    </location>
</feature>
<dbReference type="HOGENOM" id="CLU_004544_4_2_1"/>